<dbReference type="AlphaFoldDB" id="A0AB39Z059"/>
<evidence type="ECO:0008006" key="4">
    <source>
        <dbReference type="Google" id="ProtNLM"/>
    </source>
</evidence>
<dbReference type="GeneID" id="108006368"/>
<accession>A0AB39Z059</accession>
<evidence type="ECO:0000313" key="2">
    <source>
        <dbReference type="Proteomes" id="UP001652628"/>
    </source>
</evidence>
<keyword evidence="2" id="KW-1185">Reference proteome</keyword>
<protein>
    <recommendedName>
        <fullName evidence="4">Chitin-binding type-2 domain-containing protein</fullName>
    </recommendedName>
</protein>
<feature type="signal peptide" evidence="1">
    <location>
        <begin position="1"/>
        <end position="38"/>
    </location>
</feature>
<dbReference type="GO" id="GO:0008061">
    <property type="term" value="F:chitin binding"/>
    <property type="evidence" value="ECO:0007669"/>
    <property type="project" value="InterPro"/>
</dbReference>
<dbReference type="Proteomes" id="UP001652628">
    <property type="component" value="Chromosome 3"/>
</dbReference>
<keyword evidence="1" id="KW-0732">Signal</keyword>
<dbReference type="InterPro" id="IPR036508">
    <property type="entry name" value="Chitin-bd_dom_sf"/>
</dbReference>
<evidence type="ECO:0000313" key="3">
    <source>
        <dbReference type="RefSeq" id="XP_016925378.4"/>
    </source>
</evidence>
<evidence type="ECO:0000256" key="1">
    <source>
        <dbReference type="SAM" id="SignalP"/>
    </source>
</evidence>
<sequence>MLRWLFVMKLFMKNKCGISRWMLAALLLLLMMMGGTSASTENRTTNATCRHATDMWGDPDPNIFYVCSDGQPLQLECPPGRGFFSGLGYLGCVPYGQWPACRPSEEQVATELSAGCDRNTGAVPSPWASPDPNQFYLCPGSKATPLLLNCAGGKGFVASSEVVGCADWPTWRRQLQCEAFY</sequence>
<organism evidence="2 3">
    <name type="scientific">Drosophila suzukii</name>
    <name type="common">Spotted-wing drosophila fruit fly</name>
    <dbReference type="NCBI Taxonomy" id="28584"/>
    <lineage>
        <taxon>Eukaryota</taxon>
        <taxon>Metazoa</taxon>
        <taxon>Ecdysozoa</taxon>
        <taxon>Arthropoda</taxon>
        <taxon>Hexapoda</taxon>
        <taxon>Insecta</taxon>
        <taxon>Pterygota</taxon>
        <taxon>Neoptera</taxon>
        <taxon>Endopterygota</taxon>
        <taxon>Diptera</taxon>
        <taxon>Brachycera</taxon>
        <taxon>Muscomorpha</taxon>
        <taxon>Ephydroidea</taxon>
        <taxon>Drosophilidae</taxon>
        <taxon>Drosophila</taxon>
        <taxon>Sophophora</taxon>
    </lineage>
</organism>
<name>A0AB39Z059_DROSZ</name>
<dbReference type="RefSeq" id="XP_016925378.4">
    <property type="nucleotide sequence ID" value="XM_017069889.4"/>
</dbReference>
<proteinExistence type="predicted"/>
<reference evidence="3" key="1">
    <citation type="submission" date="2025-08" db="UniProtKB">
        <authorList>
            <consortium name="RefSeq"/>
        </authorList>
    </citation>
    <scope>IDENTIFICATION</scope>
</reference>
<gene>
    <name evidence="3" type="primary">LOC108006368</name>
</gene>
<feature type="chain" id="PRO_5045074320" description="Chitin-binding type-2 domain-containing protein" evidence="1">
    <location>
        <begin position="39"/>
        <end position="181"/>
    </location>
</feature>
<dbReference type="SUPFAM" id="SSF57625">
    <property type="entry name" value="Invertebrate chitin-binding proteins"/>
    <property type="match status" value="1"/>
</dbReference>